<comment type="caution">
    <text evidence="1">The sequence shown here is derived from an EMBL/GenBank/DDBJ whole genome shotgun (WGS) entry which is preliminary data.</text>
</comment>
<keyword evidence="2" id="KW-1185">Reference proteome</keyword>
<accession>A0ACB7NZT5</accession>
<dbReference type="EMBL" id="JAGIZQ010000006">
    <property type="protein sequence ID" value="KAH6623941.1"/>
    <property type="molecule type" value="Genomic_DNA"/>
</dbReference>
<name>A0ACB7NZT5_9PEZI</name>
<sequence>MARGSSPSPSDHSSGTRSYSGKDERQGPPDATGSPQGEYPSFHSNRRSANGGDPTHGELESQDPERVSLLRSSERSSPARYSAEDEDDDLHRRALPGAPSVLAITIAASALILILDVVASVPTAPRMVVFEGIICRNHYASLQDGGGGGPIDCKIEPVQSELAIINGWKETFDTIPGLIVSVPYGALANRIGRGKVLMLALLGCVFSETWLATVCYLPQLLPLRMVWLSGMFQLIGGGGATVLTMCYTIIGHVCSVEQRTTAFSQIHAAVLLSELISIPSGAALTNVDPWIPILGAVGFSATTTIVAFLVVMKYGKFVDSDVHKRHTQRLDSDDDSQDLPSPLAKKHFKLRDQWSQSATQLIASVTPWLNRNVLLVLAAFFLCQISRQFSSVLIQYCSYKFNWDYAQASYLLPLRAGINLVVLFAIIPRLTHLFVTKRGLPGPQSDKYITVMSGTCIAVGSFLIYASPDPWLLIAGQVFIAVGSAFTVTARSFITAMVDPRYLALLYPSVTIVTYLGFIVGGPILAVALQWGLQLGGGWVGMPFLATTVLAATATLAVAGARSIH</sequence>
<evidence type="ECO:0000313" key="2">
    <source>
        <dbReference type="Proteomes" id="UP000724584"/>
    </source>
</evidence>
<evidence type="ECO:0000313" key="1">
    <source>
        <dbReference type="EMBL" id="KAH6623941.1"/>
    </source>
</evidence>
<gene>
    <name evidence="1" type="ORF">F5144DRAFT_584811</name>
</gene>
<protein>
    <submittedName>
        <fullName evidence="1">MFS multidrug transporter</fullName>
    </submittedName>
</protein>
<proteinExistence type="predicted"/>
<dbReference type="Proteomes" id="UP000724584">
    <property type="component" value="Unassembled WGS sequence"/>
</dbReference>
<organism evidence="1 2">
    <name type="scientific">Chaetomium tenue</name>
    <dbReference type="NCBI Taxonomy" id="1854479"/>
    <lineage>
        <taxon>Eukaryota</taxon>
        <taxon>Fungi</taxon>
        <taxon>Dikarya</taxon>
        <taxon>Ascomycota</taxon>
        <taxon>Pezizomycotina</taxon>
        <taxon>Sordariomycetes</taxon>
        <taxon>Sordariomycetidae</taxon>
        <taxon>Sordariales</taxon>
        <taxon>Chaetomiaceae</taxon>
        <taxon>Chaetomium</taxon>
    </lineage>
</organism>
<reference evidence="1 2" key="1">
    <citation type="journal article" date="2021" name="Nat. Commun.">
        <title>Genetic determinants of endophytism in the Arabidopsis root mycobiome.</title>
        <authorList>
            <person name="Mesny F."/>
            <person name="Miyauchi S."/>
            <person name="Thiergart T."/>
            <person name="Pickel B."/>
            <person name="Atanasova L."/>
            <person name="Karlsson M."/>
            <person name="Huettel B."/>
            <person name="Barry K.W."/>
            <person name="Haridas S."/>
            <person name="Chen C."/>
            <person name="Bauer D."/>
            <person name="Andreopoulos W."/>
            <person name="Pangilinan J."/>
            <person name="LaButti K."/>
            <person name="Riley R."/>
            <person name="Lipzen A."/>
            <person name="Clum A."/>
            <person name="Drula E."/>
            <person name="Henrissat B."/>
            <person name="Kohler A."/>
            <person name="Grigoriev I.V."/>
            <person name="Martin F.M."/>
            <person name="Hacquard S."/>
        </authorList>
    </citation>
    <scope>NUCLEOTIDE SEQUENCE [LARGE SCALE GENOMIC DNA]</scope>
    <source>
        <strain evidence="1 2">MPI-SDFR-AT-0079</strain>
    </source>
</reference>